<keyword evidence="3" id="KW-0812">Transmembrane</keyword>
<keyword evidence="5" id="KW-1185">Reference proteome</keyword>
<dbReference type="Gene3D" id="1.10.150.130">
    <property type="match status" value="1"/>
</dbReference>
<sequence length="466" mass="50727">MSAPTTRQTRSTRSTPASDGNTAAPSSAAATAHQLSTEMEGSATAPTTNTTTDNPAPNNIMQALLAAFSPEERERALVRLLAPGDHGSASVPSASDLEEPPADSSLQRDPPEDWYVDVGPPRITARYLWWGLCANTRRTYATARNSYRPFADFSGLDSPFPVTVESLCNWMAYLGNRRRTKSATMKSYLTGLRSYCVDMGMDDLDVFCHPRVQRVIRGIKIFHGARESDRRERLPITRDLLLHILTRLDSNTQEGTTNHAASSRNTRSPATVRCSPSRALPPIPPLRVPRSSTGSEKLCWSLESQATIPVTPSGGAPQHGPALLAFRTPTYSYWAAGNQTLTNATSKFTLNTSTTSLAACRPCHPPRATSRQPPARARAWGVWEELSAASLPHPGKTQAEQKDRVEKEGRGRMEKEGRGRMQMEDGDGKVVLCLPALACLSATALTLYWFQRAFVGSGFADAIVAS</sequence>
<evidence type="ECO:0000256" key="2">
    <source>
        <dbReference type="SAM" id="MobiDB-lite"/>
    </source>
</evidence>
<dbReference type="Proteomes" id="UP000326924">
    <property type="component" value="Unassembled WGS sequence"/>
</dbReference>
<dbReference type="OrthoDB" id="3941369at2759"/>
<keyword evidence="1" id="KW-0238">DNA-binding</keyword>
<feature type="compositionally biased region" description="Low complexity" evidence="2">
    <location>
        <begin position="43"/>
        <end position="57"/>
    </location>
</feature>
<dbReference type="EMBL" id="VXIS01000243">
    <property type="protein sequence ID" value="KAA8895811.1"/>
    <property type="molecule type" value="Genomic_DNA"/>
</dbReference>
<gene>
    <name evidence="4" type="ORF">FN846DRAFT_911355</name>
</gene>
<feature type="compositionally biased region" description="Polar residues" evidence="2">
    <location>
        <begin position="253"/>
        <end position="269"/>
    </location>
</feature>
<comment type="caution">
    <text evidence="4">The sequence shown here is derived from an EMBL/GenBank/DDBJ whole genome shotgun (WGS) entry which is preliminary data.</text>
</comment>
<evidence type="ECO:0000256" key="3">
    <source>
        <dbReference type="SAM" id="Phobius"/>
    </source>
</evidence>
<keyword evidence="3" id="KW-1133">Transmembrane helix</keyword>
<evidence type="ECO:0000313" key="5">
    <source>
        <dbReference type="Proteomes" id="UP000326924"/>
    </source>
</evidence>
<dbReference type="SUPFAM" id="SSF47823">
    <property type="entry name" value="lambda integrase-like, N-terminal domain"/>
    <property type="match status" value="1"/>
</dbReference>
<evidence type="ECO:0000313" key="4">
    <source>
        <dbReference type="EMBL" id="KAA8895811.1"/>
    </source>
</evidence>
<feature type="compositionally biased region" description="Low complexity" evidence="2">
    <location>
        <begin position="1"/>
        <end position="32"/>
    </location>
</feature>
<evidence type="ECO:0000256" key="1">
    <source>
        <dbReference type="ARBA" id="ARBA00023125"/>
    </source>
</evidence>
<proteinExistence type="predicted"/>
<feature type="compositionally biased region" description="Basic and acidic residues" evidence="2">
    <location>
        <begin position="399"/>
        <end position="422"/>
    </location>
</feature>
<keyword evidence="3" id="KW-0472">Membrane</keyword>
<feature type="region of interest" description="Disordered" evidence="2">
    <location>
        <begin position="1"/>
        <end position="57"/>
    </location>
</feature>
<name>A0A5J5EKQ7_9PEZI</name>
<dbReference type="InParanoid" id="A0A5J5EKQ7"/>
<reference evidence="4 5" key="1">
    <citation type="submission" date="2019-09" db="EMBL/GenBank/DDBJ databases">
        <title>Draft genome of the ectomycorrhizal ascomycete Sphaerosporella brunnea.</title>
        <authorList>
            <consortium name="DOE Joint Genome Institute"/>
            <person name="Benucci G.M."/>
            <person name="Marozzi G."/>
            <person name="Antonielli L."/>
            <person name="Sanchez S."/>
            <person name="Marco P."/>
            <person name="Wang X."/>
            <person name="Falini L.B."/>
            <person name="Barry K."/>
            <person name="Haridas S."/>
            <person name="Lipzen A."/>
            <person name="Labutti K."/>
            <person name="Grigoriev I.V."/>
            <person name="Murat C."/>
            <person name="Martin F."/>
            <person name="Albertini E."/>
            <person name="Donnini D."/>
            <person name="Bonito G."/>
        </authorList>
    </citation>
    <scope>NUCLEOTIDE SEQUENCE [LARGE SCALE GENOMIC DNA]</scope>
    <source>
        <strain evidence="4 5">Sb_GMNB300</strain>
    </source>
</reference>
<feature type="region of interest" description="Disordered" evidence="2">
    <location>
        <begin position="84"/>
        <end position="113"/>
    </location>
</feature>
<dbReference type="AlphaFoldDB" id="A0A5J5EKQ7"/>
<dbReference type="InterPro" id="IPR010998">
    <property type="entry name" value="Integrase_recombinase_N"/>
</dbReference>
<accession>A0A5J5EKQ7</accession>
<feature type="region of interest" description="Disordered" evidence="2">
    <location>
        <begin position="253"/>
        <end position="290"/>
    </location>
</feature>
<organism evidence="4 5">
    <name type="scientific">Sphaerosporella brunnea</name>
    <dbReference type="NCBI Taxonomy" id="1250544"/>
    <lineage>
        <taxon>Eukaryota</taxon>
        <taxon>Fungi</taxon>
        <taxon>Dikarya</taxon>
        <taxon>Ascomycota</taxon>
        <taxon>Pezizomycotina</taxon>
        <taxon>Pezizomycetes</taxon>
        <taxon>Pezizales</taxon>
        <taxon>Pyronemataceae</taxon>
        <taxon>Sphaerosporella</taxon>
    </lineage>
</organism>
<feature type="transmembrane region" description="Helical" evidence="3">
    <location>
        <begin position="430"/>
        <end position="450"/>
    </location>
</feature>
<dbReference type="GO" id="GO:0003677">
    <property type="term" value="F:DNA binding"/>
    <property type="evidence" value="ECO:0007669"/>
    <property type="project" value="UniProtKB-KW"/>
</dbReference>
<protein>
    <submittedName>
        <fullName evidence="4">Uncharacterized protein</fullName>
    </submittedName>
</protein>
<feature type="region of interest" description="Disordered" evidence="2">
    <location>
        <begin position="390"/>
        <end position="422"/>
    </location>
</feature>